<dbReference type="Proteomes" id="UP001281761">
    <property type="component" value="Unassembled WGS sequence"/>
</dbReference>
<feature type="region of interest" description="Disordered" evidence="1">
    <location>
        <begin position="404"/>
        <end position="431"/>
    </location>
</feature>
<proteinExistence type="predicted"/>
<feature type="compositionally biased region" description="Basic residues" evidence="1">
    <location>
        <begin position="882"/>
        <end position="897"/>
    </location>
</feature>
<feature type="transmembrane region" description="Helical" evidence="2">
    <location>
        <begin position="94"/>
        <end position="121"/>
    </location>
</feature>
<evidence type="ECO:0000313" key="3">
    <source>
        <dbReference type="EMBL" id="KAK2965008.1"/>
    </source>
</evidence>
<keyword evidence="2" id="KW-0472">Membrane</keyword>
<keyword evidence="2" id="KW-1133">Transmembrane helix</keyword>
<protein>
    <submittedName>
        <fullName evidence="3">Uncharacterized protein</fullName>
    </submittedName>
</protein>
<organism evidence="3 4">
    <name type="scientific">Blattamonas nauphoetae</name>
    <dbReference type="NCBI Taxonomy" id="2049346"/>
    <lineage>
        <taxon>Eukaryota</taxon>
        <taxon>Metamonada</taxon>
        <taxon>Preaxostyla</taxon>
        <taxon>Oxymonadida</taxon>
        <taxon>Blattamonas</taxon>
    </lineage>
</organism>
<accession>A0ABQ9YMM6</accession>
<feature type="region of interest" description="Disordered" evidence="1">
    <location>
        <begin position="838"/>
        <end position="897"/>
    </location>
</feature>
<comment type="caution">
    <text evidence="3">The sequence shown here is derived from an EMBL/GenBank/DDBJ whole genome shotgun (WGS) entry which is preliminary data.</text>
</comment>
<evidence type="ECO:0000256" key="1">
    <source>
        <dbReference type="SAM" id="MobiDB-lite"/>
    </source>
</evidence>
<sequence length="897" mass="99125">MFLLLGLFSLLQAETTSKYPFDKQHNTTFIHACARFFDKVINFIPRQNQTIEYAPIKHGENITETIKTFTDVAVIFLTAPDRDSSLAATCIGKYALAILFPMIVTAVFFAIDLAISIWWCIRQCSSSKQPTGPRPSPCGPCRDRQSKKMRCFCRICYGILGLFVIFGLVCMMVASLSLNTAVKSTFDAVDGVIDYFDEAIVAFKNISGVGTSLLDVTAGTVEELNDLGLEKATQRLSEMKALYDEIKYLHVDLGSSAAPSTEVTTISQSEQDAINDALEALPKTDVPPKTLYEVCKASKPVQDLRNRFKTLKFAIETEASYEGSVNIDFPIVWEKLGTPLTSADTTLFHEFIDSVDSVKFTPDTSAAPQTATAQINAYITKFDKFFTALNSLKANDGSNCPVLETRTWPDVTEDSDESSSSQSSTSNDESIDVAPVKTAIDEILNAAKIANFNSLTAYESTLLRGDWPTPKKYNDFIEDHIKVIEPKTKAVASLSSPTEKIDTLFYDANHMLARATRYMNGLDGFVGEFKTVYESVGNAAFYTLVGIIAVFALIMVLSFLCTLPLCAKDNLLCCSICIQSIMSIIVGILVLVMMLISLLLMDVYKDIWPAENLKKIEPVIEYVLKIPLSDDLTEANITDMKNKLCPTQTPSNRQFIPLLSKANISSLPHSRAKARLASYKHNEDITPIEVPSSDEFLPFVCLKADTITDFFLRTDGSEPQDNPFMTDFINPMTNSFGNITDKVEAIAEKQDIKAQVTPRIDTSIQAFDEFVANEIQSYLGYDSVNTLLYGALNIVFNDLPSSATLFWMGGFLMMVCIPWGKTILMCGRDLYPKPKRVRRKINQQPQQRQNNKKGGKQPAKGGKQPAKGGKQPAKGGKQPAKGGKKGNAKGGKKKTKR</sequence>
<name>A0ABQ9YMM6_9EUKA</name>
<feature type="compositionally biased region" description="Low complexity" evidence="1">
    <location>
        <begin position="856"/>
        <end position="881"/>
    </location>
</feature>
<evidence type="ECO:0000313" key="4">
    <source>
        <dbReference type="Proteomes" id="UP001281761"/>
    </source>
</evidence>
<feature type="transmembrane region" description="Helical" evidence="2">
    <location>
        <begin position="539"/>
        <end position="560"/>
    </location>
</feature>
<feature type="transmembrane region" description="Helical" evidence="2">
    <location>
        <begin position="805"/>
        <end position="831"/>
    </location>
</feature>
<feature type="transmembrane region" description="Helical" evidence="2">
    <location>
        <begin position="152"/>
        <end position="174"/>
    </location>
</feature>
<reference evidence="3 4" key="1">
    <citation type="journal article" date="2022" name="bioRxiv">
        <title>Genomics of Preaxostyla Flagellates Illuminates Evolutionary Transitions and the Path Towards Mitochondrial Loss.</title>
        <authorList>
            <person name="Novak L.V.F."/>
            <person name="Treitli S.C."/>
            <person name="Pyrih J."/>
            <person name="Halakuc P."/>
            <person name="Pipaliya S.V."/>
            <person name="Vacek V."/>
            <person name="Brzon O."/>
            <person name="Soukal P."/>
            <person name="Eme L."/>
            <person name="Dacks J.B."/>
            <person name="Karnkowska A."/>
            <person name="Elias M."/>
            <person name="Hampl V."/>
        </authorList>
    </citation>
    <scope>NUCLEOTIDE SEQUENCE [LARGE SCALE GENOMIC DNA]</scope>
    <source>
        <strain evidence="3">NAU3</strain>
        <tissue evidence="3">Gut</tissue>
    </source>
</reference>
<gene>
    <name evidence="3" type="ORF">BLNAU_309</name>
</gene>
<evidence type="ECO:0000256" key="2">
    <source>
        <dbReference type="SAM" id="Phobius"/>
    </source>
</evidence>
<keyword evidence="2" id="KW-0812">Transmembrane</keyword>
<dbReference type="EMBL" id="JARBJD010000001">
    <property type="protein sequence ID" value="KAK2965008.1"/>
    <property type="molecule type" value="Genomic_DNA"/>
</dbReference>
<keyword evidence="4" id="KW-1185">Reference proteome</keyword>
<feature type="compositionally biased region" description="Low complexity" evidence="1">
    <location>
        <begin position="418"/>
        <end position="428"/>
    </location>
</feature>
<feature type="transmembrane region" description="Helical" evidence="2">
    <location>
        <begin position="572"/>
        <end position="601"/>
    </location>
</feature>